<dbReference type="Proteomes" id="UP000525623">
    <property type="component" value="Unassembled WGS sequence"/>
</dbReference>
<reference evidence="1 2" key="1">
    <citation type="submission" date="2020-04" db="EMBL/GenBank/DDBJ databases">
        <title>Description of novel Gluconacetobacter.</title>
        <authorList>
            <person name="Sombolestani A."/>
        </authorList>
    </citation>
    <scope>NUCLEOTIDE SEQUENCE [LARGE SCALE GENOMIC DNA]</scope>
    <source>
        <strain evidence="1 2">LMG 27725</strain>
    </source>
</reference>
<dbReference type="EMBL" id="JABEQL010000042">
    <property type="protein sequence ID" value="MBB2181104.1"/>
    <property type="molecule type" value="Genomic_DNA"/>
</dbReference>
<evidence type="ECO:0000313" key="2">
    <source>
        <dbReference type="Proteomes" id="UP000525623"/>
    </source>
</evidence>
<organism evidence="1 2">
    <name type="scientific">Gluconacetobacter tumulicola</name>
    <dbReference type="NCBI Taxonomy" id="1017177"/>
    <lineage>
        <taxon>Bacteria</taxon>
        <taxon>Pseudomonadati</taxon>
        <taxon>Pseudomonadota</taxon>
        <taxon>Alphaproteobacteria</taxon>
        <taxon>Acetobacterales</taxon>
        <taxon>Acetobacteraceae</taxon>
        <taxon>Gluconacetobacter</taxon>
    </lineage>
</organism>
<sequence>MIHHRDIATFVKMGLVGTLDGRIVNTVDEAPITIFELSEIAGAPMEPASVPLTNPWSGVLDGSLARSLGFKPEVRTTYQAIEEGVV</sequence>
<protein>
    <submittedName>
        <fullName evidence="1">Uncharacterized protein</fullName>
    </submittedName>
</protein>
<proteinExistence type="predicted"/>
<keyword evidence="2" id="KW-1185">Reference proteome</keyword>
<name>A0A7W4JH22_9PROT</name>
<accession>A0A7W4JH22</accession>
<gene>
    <name evidence="1" type="ORF">HLH29_18455</name>
</gene>
<evidence type="ECO:0000313" key="1">
    <source>
        <dbReference type="EMBL" id="MBB2181104.1"/>
    </source>
</evidence>
<comment type="caution">
    <text evidence="1">The sequence shown here is derived from an EMBL/GenBank/DDBJ whole genome shotgun (WGS) entry which is preliminary data.</text>
</comment>
<dbReference type="RefSeq" id="WP_182968833.1">
    <property type="nucleotide sequence ID" value="NZ_BAABGC010000020.1"/>
</dbReference>
<dbReference type="AlphaFoldDB" id="A0A7W4JH22"/>